<dbReference type="PATRIC" id="fig|1279460.3.peg.2907"/>
<dbReference type="AlphaFoldDB" id="A0A0M4N9W2"/>
<accession>A0A0M4N9W2</accession>
<evidence type="ECO:0000313" key="1">
    <source>
        <dbReference type="EMBL" id="ALE40043.1"/>
    </source>
</evidence>
<name>A0A0M4N9W2_LEPIR</name>
<protein>
    <submittedName>
        <fullName evidence="1">Uncharacterized protein</fullName>
    </submittedName>
</protein>
<dbReference type="Proteomes" id="UP000056502">
    <property type="component" value="Chromosome I"/>
</dbReference>
<gene>
    <name evidence="1" type="ORF">G436_2878</name>
</gene>
<organism evidence="1">
    <name type="scientific">Leptospira interrogans serovar Hardjo str. Norma</name>
    <dbReference type="NCBI Taxonomy" id="1279460"/>
    <lineage>
        <taxon>Bacteria</taxon>
        <taxon>Pseudomonadati</taxon>
        <taxon>Spirochaetota</taxon>
        <taxon>Spirochaetia</taxon>
        <taxon>Leptospirales</taxon>
        <taxon>Leptospiraceae</taxon>
        <taxon>Leptospira</taxon>
    </lineage>
</organism>
<proteinExistence type="predicted"/>
<evidence type="ECO:0000313" key="2">
    <source>
        <dbReference type="Proteomes" id="UP000056502"/>
    </source>
</evidence>
<reference evidence="1 2" key="1">
    <citation type="journal article" date="2015" name="Genome Announc.">
        <title>Whole-Genome Sequence of Leptospira interrogans Serovar Hardjo Subtype Hardjoprajitno Strain Norma, Isolated from Cattle in a Leptospirosis Outbreak in Brazil.</title>
        <authorList>
            <person name="Cosate M.R."/>
            <person name="Soares S.C."/>
            <person name="Mendes T.A."/>
            <person name="Raittz R.T."/>
            <person name="Moreira E.C."/>
            <person name="Leite R."/>
            <person name="Fernandes G.R."/>
            <person name="Haddad J.P."/>
            <person name="Ortega J.M."/>
        </authorList>
    </citation>
    <scope>NUCLEOTIDE SEQUENCE [LARGE SCALE GENOMIC DNA]</scope>
    <source>
        <strain evidence="1 2">Norma</strain>
    </source>
</reference>
<dbReference type="EMBL" id="CP012603">
    <property type="protein sequence ID" value="ALE40043.1"/>
    <property type="molecule type" value="Genomic_DNA"/>
</dbReference>
<sequence>MWELPLFIEDSKTIDSKRYIILENQLLDDVLKSDLLFIRKHESSHKIKNQIYSDKLT</sequence>